<evidence type="ECO:0000256" key="3">
    <source>
        <dbReference type="SAM" id="Phobius"/>
    </source>
</evidence>
<dbReference type="EMBL" id="BMNK01000002">
    <property type="protein sequence ID" value="GGP04206.1"/>
    <property type="molecule type" value="Genomic_DNA"/>
</dbReference>
<accession>A0A918E4V6</accession>
<sequence length="475" mass="49365">MTATATLTADDATDDTAVYTYGWDTAFAIPIPDVNQAIVDEGSSPPGFSVTEPTFSVTGTFGPWQVCQGGDGKAVRMIWPLSQVVLTYTSTGKQLTFDEGHAVVEVELHYIPHTGAEQSCTGSPQALIVNSTAPSPTVPPLSIIDLQLTPAPGTVSGALVSAALLDWGTANLGDFAHVFAVVDLNPMVAQGQWGFVTPNYTSYAYLDGDSLPDSVLAVLCMTGTRTGDLLPEQVSQAAIPSGSVAGFVVSQARMLDDLVRPAIMMTYPGLTDDNFLLNSDATELYLTEGTSIALAPVTQDGNSYQPYLTNLTVTAEGGTLILNSYTSTEVAAGITATCDSTQWYTIELGTSSNGQTLTFTATQQPAIVHDIHQSPGSILTQLIILLVGGLALALLAVLTDGAALIVGGLVIGLIMGASQITPPLIEKLNGDDAPSIGLLLTNAVDPITWTAGSAFKLDHAGLNVSLQLGGDPLFT</sequence>
<reference evidence="5" key="2">
    <citation type="submission" date="2020-09" db="EMBL/GenBank/DDBJ databases">
        <authorList>
            <person name="Sun Q."/>
            <person name="Zhou Y."/>
        </authorList>
    </citation>
    <scope>NUCLEOTIDE SEQUENCE</scope>
    <source>
        <strain evidence="5">CGMCC 4.7430</strain>
    </source>
</reference>
<reference evidence="5" key="1">
    <citation type="journal article" date="2014" name="Int. J. Syst. Evol. Microbiol.">
        <title>Complete genome sequence of Corynebacterium casei LMG S-19264T (=DSM 44701T), isolated from a smear-ripened cheese.</title>
        <authorList>
            <consortium name="US DOE Joint Genome Institute (JGI-PGF)"/>
            <person name="Walter F."/>
            <person name="Albersmeier A."/>
            <person name="Kalinowski J."/>
            <person name="Ruckert C."/>
        </authorList>
    </citation>
    <scope>NUCLEOTIDE SEQUENCE</scope>
    <source>
        <strain evidence="5">CGMCC 4.7430</strain>
    </source>
</reference>
<comment type="caution">
    <text evidence="5">The sequence shown here is derived from an EMBL/GenBank/DDBJ whole genome shotgun (WGS) entry which is preliminary data.</text>
</comment>
<evidence type="ECO:0000256" key="2">
    <source>
        <dbReference type="ARBA" id="ARBA00035010"/>
    </source>
</evidence>
<proteinExistence type="inferred from homology"/>
<feature type="transmembrane region" description="Helical" evidence="3">
    <location>
        <begin position="382"/>
        <end position="415"/>
    </location>
</feature>
<evidence type="ECO:0000259" key="4">
    <source>
        <dbReference type="Pfam" id="PF06597"/>
    </source>
</evidence>
<dbReference type="AlphaFoldDB" id="A0A918E4V6"/>
<organism evidence="5 6">
    <name type="scientific">Nonomuraea glycinis</name>
    <dbReference type="NCBI Taxonomy" id="2047744"/>
    <lineage>
        <taxon>Bacteria</taxon>
        <taxon>Bacillati</taxon>
        <taxon>Actinomycetota</taxon>
        <taxon>Actinomycetes</taxon>
        <taxon>Streptosporangiales</taxon>
        <taxon>Streptosporangiaceae</taxon>
        <taxon>Nonomuraea</taxon>
    </lineage>
</organism>
<gene>
    <name evidence="5" type="ORF">GCM10012278_18910</name>
</gene>
<dbReference type="InterPro" id="IPR010567">
    <property type="entry name" value="OrfX2/OrfX3/P47"/>
</dbReference>
<dbReference type="Proteomes" id="UP000660745">
    <property type="component" value="Unassembled WGS sequence"/>
</dbReference>
<keyword evidence="3" id="KW-0812">Transmembrane</keyword>
<evidence type="ECO:0000313" key="5">
    <source>
        <dbReference type="EMBL" id="GGP04206.1"/>
    </source>
</evidence>
<keyword evidence="1" id="KW-0843">Virulence</keyword>
<protein>
    <recommendedName>
        <fullName evidence="4">Protein OrfX2/OrfX3/P47 domain-containing protein</fullName>
    </recommendedName>
</protein>
<comment type="similarity">
    <text evidence="2">Belongs to the TULIP P47 family.</text>
</comment>
<keyword evidence="3" id="KW-0472">Membrane</keyword>
<dbReference type="RefSeq" id="WP_225277731.1">
    <property type="nucleotide sequence ID" value="NZ_BMNK01000002.1"/>
</dbReference>
<dbReference type="Pfam" id="PF06597">
    <property type="entry name" value="Clostridium_P47"/>
    <property type="match status" value="1"/>
</dbReference>
<feature type="domain" description="Protein OrfX2/OrfX3/P47" evidence="4">
    <location>
        <begin position="20"/>
        <end position="470"/>
    </location>
</feature>
<keyword evidence="6" id="KW-1185">Reference proteome</keyword>
<evidence type="ECO:0000313" key="6">
    <source>
        <dbReference type="Proteomes" id="UP000660745"/>
    </source>
</evidence>
<keyword evidence="3" id="KW-1133">Transmembrane helix</keyword>
<evidence type="ECO:0000256" key="1">
    <source>
        <dbReference type="ARBA" id="ARBA00023026"/>
    </source>
</evidence>
<name>A0A918E4V6_9ACTN</name>